<dbReference type="SMART" id="SM00066">
    <property type="entry name" value="GAL4"/>
    <property type="match status" value="1"/>
</dbReference>
<dbReference type="PROSITE" id="PS00463">
    <property type="entry name" value="ZN2_CY6_FUNGAL_1"/>
    <property type="match status" value="1"/>
</dbReference>
<evidence type="ECO:0000313" key="4">
    <source>
        <dbReference type="EMBL" id="CVL02491.1"/>
    </source>
</evidence>
<dbReference type="GO" id="GO:0008270">
    <property type="term" value="F:zinc ion binding"/>
    <property type="evidence" value="ECO:0007669"/>
    <property type="project" value="InterPro"/>
</dbReference>
<dbReference type="PANTHER" id="PTHR47785:SF5">
    <property type="entry name" value="ZN(II)2CYS6 TRANSCRIPTION FACTOR (EUROFUNG)"/>
    <property type="match status" value="1"/>
</dbReference>
<feature type="domain" description="Zn(2)-C6 fungal-type" evidence="3">
    <location>
        <begin position="35"/>
        <end position="62"/>
    </location>
</feature>
<evidence type="ECO:0000313" key="5">
    <source>
        <dbReference type="Proteomes" id="UP000184255"/>
    </source>
</evidence>
<comment type="caution">
    <text evidence="4">The sequence shown here is derived from an EMBL/GenBank/DDBJ whole genome shotgun (WGS) entry which is preliminary data.</text>
</comment>
<protein>
    <recommendedName>
        <fullName evidence="3">Zn(2)-C6 fungal-type domain-containing protein</fullName>
    </recommendedName>
</protein>
<dbReference type="SUPFAM" id="SSF57701">
    <property type="entry name" value="Zn2/Cys6 DNA-binding domain"/>
    <property type="match status" value="1"/>
</dbReference>
<feature type="region of interest" description="Disordered" evidence="2">
    <location>
        <begin position="154"/>
        <end position="180"/>
    </location>
</feature>
<evidence type="ECO:0000256" key="2">
    <source>
        <dbReference type="SAM" id="MobiDB-lite"/>
    </source>
</evidence>
<accession>A0A1L7U4R7</accession>
<dbReference type="GeneID" id="65079290"/>
<keyword evidence="5" id="KW-1185">Reference proteome</keyword>
<name>A0A1L7U4R7_FUSMA</name>
<proteinExistence type="predicted"/>
<dbReference type="AlphaFoldDB" id="A0A1L7U4R7"/>
<dbReference type="Proteomes" id="UP000184255">
    <property type="component" value="Unassembled WGS sequence"/>
</dbReference>
<dbReference type="CDD" id="cd12148">
    <property type="entry name" value="fungal_TF_MHR"/>
    <property type="match status" value="1"/>
</dbReference>
<organism evidence="4 5">
    <name type="scientific">Fusarium mangiferae</name>
    <name type="common">Mango malformation disease fungus</name>
    <dbReference type="NCBI Taxonomy" id="192010"/>
    <lineage>
        <taxon>Eukaryota</taxon>
        <taxon>Fungi</taxon>
        <taxon>Dikarya</taxon>
        <taxon>Ascomycota</taxon>
        <taxon>Pezizomycotina</taxon>
        <taxon>Sordariomycetes</taxon>
        <taxon>Hypocreomycetidae</taxon>
        <taxon>Hypocreales</taxon>
        <taxon>Nectriaceae</taxon>
        <taxon>Fusarium</taxon>
        <taxon>Fusarium fujikuroi species complex</taxon>
    </lineage>
</organism>
<dbReference type="Gene3D" id="4.10.240.10">
    <property type="entry name" value="Zn(2)-C6 fungal-type DNA-binding domain"/>
    <property type="match status" value="1"/>
</dbReference>
<dbReference type="InterPro" id="IPR001138">
    <property type="entry name" value="Zn2Cys6_DnaBD"/>
</dbReference>
<dbReference type="CDD" id="cd00067">
    <property type="entry name" value="GAL4"/>
    <property type="match status" value="1"/>
</dbReference>
<keyword evidence="1" id="KW-0539">Nucleus</keyword>
<feature type="region of interest" description="Disordered" evidence="2">
    <location>
        <begin position="1"/>
        <end position="31"/>
    </location>
</feature>
<evidence type="ECO:0000256" key="1">
    <source>
        <dbReference type="ARBA" id="ARBA00023242"/>
    </source>
</evidence>
<dbReference type="EMBL" id="FCQH01000013">
    <property type="protein sequence ID" value="CVL02491.1"/>
    <property type="molecule type" value="Genomic_DNA"/>
</dbReference>
<sequence length="646" mass="72633">MTEERASKRTKSTNGMASSGDELPPPGTSSRTGLACEACRLRKTRCVGFPTCTWCQRRRQSCVRGQNSQTSPLDDWGNQILGAISRARDEILGASARVNADQPLTQTSVTLSDDEHGTWPRTTHESQGCFPCMSSAENILQWEVLRNQLPSSAQFSFNPTDSHEPDRSTNSKASADTSSTKLRALQQRFETQFLVRYPIINRPWLTRYFRNVVESDGDWSAEACLVFLACAIASLCGFSSHDVLTPHTTSMSPASAISDSCMPNSRRPAYQYWTMAKRRLGWALDEPAGLLTTQCLCLAGFWHLLNFAPRRARNMFYRANDSMRDMNFSSLPDTERPLARFIHVLFADMLERLNFESELFLYNDQKKLSNKTLSPNQSHDLSPVISLLTNDLTGGSYFDLTDNLQQLHQTRKDINKLLVTISSISSWLDLHSLHDEAKDLRRRVNQPAQPSGIMCEGALGSTGLDHSFGEKILEDVSIQKKELTARLLRVYLCLNLHLSPPLLQKLHSNAHVSPVQSPQHIIQEIGSLANECLSLTAEVLTLHLKQWQDRVSLSSRSVTPSSPTCHDPEALFSYHFSYLGCLTFLAVYYAKTKAARGEMEFAHCHSLALPADWRHLVAGHTRMLISDDEGTDIWRWGYLLSQFDVK</sequence>
<dbReference type="VEuPathDB" id="FungiDB:FMAN_00017"/>
<dbReference type="InterPro" id="IPR053181">
    <property type="entry name" value="EcdB-like_regulator"/>
</dbReference>
<feature type="compositionally biased region" description="Polar residues" evidence="2">
    <location>
        <begin position="170"/>
        <end position="180"/>
    </location>
</feature>
<gene>
    <name evidence="4" type="ORF">FMAN_00017</name>
</gene>
<dbReference type="GO" id="GO:0000981">
    <property type="term" value="F:DNA-binding transcription factor activity, RNA polymerase II-specific"/>
    <property type="evidence" value="ECO:0007669"/>
    <property type="project" value="InterPro"/>
</dbReference>
<dbReference type="PANTHER" id="PTHR47785">
    <property type="entry name" value="ZN(II)2CYS6 TRANSCRIPTION FACTOR (EUROFUNG)-RELATED-RELATED"/>
    <property type="match status" value="1"/>
</dbReference>
<evidence type="ECO:0000259" key="3">
    <source>
        <dbReference type="PROSITE" id="PS00463"/>
    </source>
</evidence>
<reference evidence="5" key="1">
    <citation type="journal article" date="2016" name="Genome Biol. Evol.">
        <title>Comparative 'omics' of the Fusarium fujikuroi species complex highlights differences in genetic potential and metabolite synthesis.</title>
        <authorList>
            <person name="Niehaus E.-M."/>
            <person name="Muensterkoetter M."/>
            <person name="Proctor R.H."/>
            <person name="Brown D.W."/>
            <person name="Sharon A."/>
            <person name="Idan Y."/>
            <person name="Oren-Young L."/>
            <person name="Sieber C.M."/>
            <person name="Novak O."/>
            <person name="Pencik A."/>
            <person name="Tarkowska D."/>
            <person name="Hromadova K."/>
            <person name="Freeman S."/>
            <person name="Maymon M."/>
            <person name="Elazar M."/>
            <person name="Youssef S.A."/>
            <person name="El-Shabrawy E.S.M."/>
            <person name="Shalaby A.B.A."/>
            <person name="Houterman P."/>
            <person name="Brock N.L."/>
            <person name="Burkhardt I."/>
            <person name="Tsavkelova E.A."/>
            <person name="Dickschat J.S."/>
            <person name="Galuszka P."/>
            <person name="Gueldener U."/>
            <person name="Tudzynski B."/>
        </authorList>
    </citation>
    <scope>NUCLEOTIDE SEQUENCE [LARGE SCALE GENOMIC DNA]</scope>
    <source>
        <strain evidence="5">MRC7560</strain>
    </source>
</reference>
<dbReference type="InterPro" id="IPR036864">
    <property type="entry name" value="Zn2-C6_fun-type_DNA-bd_sf"/>
</dbReference>
<dbReference type="RefSeq" id="XP_041687559.1">
    <property type="nucleotide sequence ID" value="XM_041821816.1"/>
</dbReference>